<dbReference type="EMBL" id="MU117983">
    <property type="protein sequence ID" value="KAF9650647.1"/>
    <property type="molecule type" value="Genomic_DNA"/>
</dbReference>
<evidence type="ECO:0000313" key="2">
    <source>
        <dbReference type="Proteomes" id="UP000886501"/>
    </source>
</evidence>
<name>A0ACB6ZM38_THEGA</name>
<reference evidence="1" key="1">
    <citation type="submission" date="2019-10" db="EMBL/GenBank/DDBJ databases">
        <authorList>
            <consortium name="DOE Joint Genome Institute"/>
            <person name="Kuo A."/>
            <person name="Miyauchi S."/>
            <person name="Kiss E."/>
            <person name="Drula E."/>
            <person name="Kohler A."/>
            <person name="Sanchez-Garcia M."/>
            <person name="Andreopoulos B."/>
            <person name="Barry K.W."/>
            <person name="Bonito G."/>
            <person name="Buee M."/>
            <person name="Carver A."/>
            <person name="Chen C."/>
            <person name="Cichocki N."/>
            <person name="Clum A."/>
            <person name="Culley D."/>
            <person name="Crous P.W."/>
            <person name="Fauchery L."/>
            <person name="Girlanda M."/>
            <person name="Hayes R."/>
            <person name="Keri Z."/>
            <person name="Labutti K."/>
            <person name="Lipzen A."/>
            <person name="Lombard V."/>
            <person name="Magnuson J."/>
            <person name="Maillard F."/>
            <person name="Morin E."/>
            <person name="Murat C."/>
            <person name="Nolan M."/>
            <person name="Ohm R."/>
            <person name="Pangilinan J."/>
            <person name="Pereira M."/>
            <person name="Perotto S."/>
            <person name="Peter M."/>
            <person name="Riley R."/>
            <person name="Sitrit Y."/>
            <person name="Stielow B."/>
            <person name="Szollosi G."/>
            <person name="Zifcakova L."/>
            <person name="Stursova M."/>
            <person name="Spatafora J.W."/>
            <person name="Tedersoo L."/>
            <person name="Vaario L.-M."/>
            <person name="Yamada A."/>
            <person name="Yan M."/>
            <person name="Wang P."/>
            <person name="Xu J."/>
            <person name="Bruns T."/>
            <person name="Baldrian P."/>
            <person name="Vilgalys R."/>
            <person name="Henrissat B."/>
            <person name="Grigoriev I.V."/>
            <person name="Hibbett D."/>
            <person name="Nagy L.G."/>
            <person name="Martin F.M."/>
        </authorList>
    </citation>
    <scope>NUCLEOTIDE SEQUENCE</scope>
    <source>
        <strain evidence="1">P2</strain>
    </source>
</reference>
<accession>A0ACB6ZM38</accession>
<protein>
    <submittedName>
        <fullName evidence="1">Uncharacterized protein</fullName>
    </submittedName>
</protein>
<comment type="caution">
    <text evidence="1">The sequence shown here is derived from an EMBL/GenBank/DDBJ whole genome shotgun (WGS) entry which is preliminary data.</text>
</comment>
<organism evidence="1 2">
    <name type="scientific">Thelephora ganbajun</name>
    <name type="common">Ganba fungus</name>
    <dbReference type="NCBI Taxonomy" id="370292"/>
    <lineage>
        <taxon>Eukaryota</taxon>
        <taxon>Fungi</taxon>
        <taxon>Dikarya</taxon>
        <taxon>Basidiomycota</taxon>
        <taxon>Agaricomycotina</taxon>
        <taxon>Agaricomycetes</taxon>
        <taxon>Thelephorales</taxon>
        <taxon>Thelephoraceae</taxon>
        <taxon>Thelephora</taxon>
    </lineage>
</organism>
<sequence length="719" mass="79703">MPLPENTTISLHGYSRPEDALHSKPKQAFFLKLSAGTLEALQASPLPQVQFTFGKRSGIQVGDAFFPTEKAPENAVHDIYIRATSARQKNPPLKYYAKVVGKLEVQRDRVEEIGDKIGRSRKDAEELRQQRKIQMIDGPPTDVLKAGKRKDVKSKKSAPAPQRPTPTPSLNNPSSSASTSSLGSVFRSRLIQCFATSPRTTEESIKLLLGRNPNPDTRKEFLKLLVEIADPPPSSKKNTDSPTPHVWTLKTQYRAEVRSRPTTGEVERANVTRNTTPTHTEGRASPIPVPEVKKPAMPRKDLKARKKADTPTLAKNESSGSSTGNSIPLRETVGGSIKATPSPHPPIRRLPPGSGFKAKAPSPSFLSPTTATIPQKRSYPTETAERREPSRLASSSRPSLSAAQLPPRPNPAPSITGQMAESQKARGGDPPPKRKRLEEDLQTETLHTARIPKKRGLDDNSQVSSRESRSRDRSATYEDGELPESPIVRKKPKLDNDPRSTPRDGHHERGRDRERPREREREPNPLPPKPVQARELSPPPPRKSRQSPTPSIQQNRDSPPDKVTTTVRATSKPHNGKFKRGSSIYTSSDDETPLKKQTQASQPKIPTNIPPQHKKKRDPLTRAPLPSDPAGIRAVYRERYVPYITTYGKVVAQKAKLEGALSGSVSSDVDLMEEDEVTKLANELEVYQRELETIEAAYKKAEERENLEFERMGRSSSSD</sequence>
<evidence type="ECO:0000313" key="1">
    <source>
        <dbReference type="EMBL" id="KAF9650647.1"/>
    </source>
</evidence>
<keyword evidence="2" id="KW-1185">Reference proteome</keyword>
<dbReference type="Proteomes" id="UP000886501">
    <property type="component" value="Unassembled WGS sequence"/>
</dbReference>
<reference evidence="1" key="2">
    <citation type="journal article" date="2020" name="Nat. Commun.">
        <title>Large-scale genome sequencing of mycorrhizal fungi provides insights into the early evolution of symbiotic traits.</title>
        <authorList>
            <person name="Miyauchi S."/>
            <person name="Kiss E."/>
            <person name="Kuo A."/>
            <person name="Drula E."/>
            <person name="Kohler A."/>
            <person name="Sanchez-Garcia M."/>
            <person name="Morin E."/>
            <person name="Andreopoulos B."/>
            <person name="Barry K.W."/>
            <person name="Bonito G."/>
            <person name="Buee M."/>
            <person name="Carver A."/>
            <person name="Chen C."/>
            <person name="Cichocki N."/>
            <person name="Clum A."/>
            <person name="Culley D."/>
            <person name="Crous P.W."/>
            <person name="Fauchery L."/>
            <person name="Girlanda M."/>
            <person name="Hayes R.D."/>
            <person name="Keri Z."/>
            <person name="LaButti K."/>
            <person name="Lipzen A."/>
            <person name="Lombard V."/>
            <person name="Magnuson J."/>
            <person name="Maillard F."/>
            <person name="Murat C."/>
            <person name="Nolan M."/>
            <person name="Ohm R.A."/>
            <person name="Pangilinan J."/>
            <person name="Pereira M.F."/>
            <person name="Perotto S."/>
            <person name="Peter M."/>
            <person name="Pfister S."/>
            <person name="Riley R."/>
            <person name="Sitrit Y."/>
            <person name="Stielow J.B."/>
            <person name="Szollosi G."/>
            <person name="Zifcakova L."/>
            <person name="Stursova M."/>
            <person name="Spatafora J.W."/>
            <person name="Tedersoo L."/>
            <person name="Vaario L.M."/>
            <person name="Yamada A."/>
            <person name="Yan M."/>
            <person name="Wang P."/>
            <person name="Xu J."/>
            <person name="Bruns T."/>
            <person name="Baldrian P."/>
            <person name="Vilgalys R."/>
            <person name="Dunand C."/>
            <person name="Henrissat B."/>
            <person name="Grigoriev I.V."/>
            <person name="Hibbett D."/>
            <person name="Nagy L.G."/>
            <person name="Martin F.M."/>
        </authorList>
    </citation>
    <scope>NUCLEOTIDE SEQUENCE</scope>
    <source>
        <strain evidence="1">P2</strain>
    </source>
</reference>
<proteinExistence type="predicted"/>
<gene>
    <name evidence="1" type="ORF">BDM02DRAFT_3111952</name>
</gene>